<proteinExistence type="predicted"/>
<dbReference type="EMBL" id="NAPY01000002">
    <property type="protein sequence ID" value="MUL35257.1"/>
    <property type="molecule type" value="Genomic_DNA"/>
</dbReference>
<dbReference type="NCBIfam" id="NF005970">
    <property type="entry name" value="PRK08057.1-4"/>
    <property type="match status" value="1"/>
</dbReference>
<gene>
    <name evidence="4" type="ORF">BWI75_02490</name>
</gene>
<evidence type="ECO:0000256" key="3">
    <source>
        <dbReference type="ARBA" id="ARBA00023002"/>
    </source>
</evidence>
<evidence type="ECO:0000313" key="4">
    <source>
        <dbReference type="EMBL" id="MUL35257.1"/>
    </source>
</evidence>
<accession>A0A6N8FSU3</accession>
<dbReference type="InterPro" id="IPR003723">
    <property type="entry name" value="Precorrin-6x_reduct"/>
</dbReference>
<protein>
    <submittedName>
        <fullName evidence="4">Cobalt-precorrin-6A reductase</fullName>
    </submittedName>
</protein>
<comment type="caution">
    <text evidence="4">The sequence shown here is derived from an EMBL/GenBank/DDBJ whole genome shotgun (WGS) entry which is preliminary data.</text>
</comment>
<dbReference type="OrthoDB" id="9780707at2"/>
<evidence type="ECO:0000256" key="1">
    <source>
        <dbReference type="ARBA" id="ARBA00004953"/>
    </source>
</evidence>
<dbReference type="Proteomes" id="UP000441797">
    <property type="component" value="Unassembled WGS sequence"/>
</dbReference>
<organism evidence="4 5">
    <name type="scientific">Gloeocapsopsis dulcis AAB1 = 1H9</name>
    <dbReference type="NCBI Taxonomy" id="1433147"/>
    <lineage>
        <taxon>Bacteria</taxon>
        <taxon>Bacillati</taxon>
        <taxon>Cyanobacteriota</taxon>
        <taxon>Cyanophyceae</taxon>
        <taxon>Oscillatoriophycideae</taxon>
        <taxon>Chroococcales</taxon>
        <taxon>Chroococcaceae</taxon>
        <taxon>Gloeocapsopsis</taxon>
        <taxon>Gloeocapsopsis dulcis</taxon>
    </lineage>
</organism>
<name>A0A6N8FSU3_9CHRO</name>
<dbReference type="PANTHER" id="PTHR36925">
    <property type="entry name" value="COBALT-PRECORRIN-6A REDUCTASE"/>
    <property type="match status" value="1"/>
</dbReference>
<dbReference type="GO" id="GO:0016994">
    <property type="term" value="F:precorrin-6A reductase activity"/>
    <property type="evidence" value="ECO:0007669"/>
    <property type="project" value="InterPro"/>
</dbReference>
<evidence type="ECO:0000256" key="2">
    <source>
        <dbReference type="ARBA" id="ARBA00022573"/>
    </source>
</evidence>
<dbReference type="GO" id="GO:0009236">
    <property type="term" value="P:cobalamin biosynthetic process"/>
    <property type="evidence" value="ECO:0007669"/>
    <property type="project" value="UniProtKB-UniPathway"/>
</dbReference>
<dbReference type="PANTHER" id="PTHR36925:SF1">
    <property type="entry name" value="COBALT-PRECORRIN-6A REDUCTASE"/>
    <property type="match status" value="1"/>
</dbReference>
<reference evidence="4 5" key="1">
    <citation type="journal article" date="2019" name="Front. Microbiol.">
        <title>Genomic Features for Desiccation Tolerance and Sugar Biosynthesis in the Extremophile Gloeocapsopsis sp. UTEX B3054.</title>
        <authorList>
            <person name="Urrejola C."/>
            <person name="Alcorta J."/>
            <person name="Salas L."/>
            <person name="Vasquez M."/>
            <person name="Polz M.F."/>
            <person name="Vicuna R."/>
            <person name="Diez B."/>
        </authorList>
    </citation>
    <scope>NUCLEOTIDE SEQUENCE [LARGE SCALE GENOMIC DNA]</scope>
    <source>
        <strain evidence="4 5">1H9</strain>
    </source>
</reference>
<keyword evidence="2" id="KW-0169">Cobalamin biosynthesis</keyword>
<dbReference type="UniPathway" id="UPA00148"/>
<comment type="pathway">
    <text evidence="1">Cofactor biosynthesis; adenosylcobalamin biosynthesis.</text>
</comment>
<sequence length="265" mass="29437">MTAACSQSVPADKSYGKLWLIGGTQESVEITRAIASENIGCIVSVTTESARSLYHPASCLTIWVGRLTLAQIPEFIQQQQIRAIVDASHPYAVEVSQNAIAVAQQLQIPYLRYERPILPSNPEIKGEDFDSFEALLTTNYLQSKRVLLTVGYRPLQLFQAWHDRATLFARILPSTIALEAATQAGFTPDRLICLRPPISVELELALWHQWQIQLVITKASGKPGGEDTKRLVATQLGIPLIAIRRPTVKYPQQTSDLSVVLDFCR</sequence>
<dbReference type="Pfam" id="PF02571">
    <property type="entry name" value="CbiJ"/>
    <property type="match status" value="1"/>
</dbReference>
<keyword evidence="5" id="KW-1185">Reference proteome</keyword>
<evidence type="ECO:0000313" key="5">
    <source>
        <dbReference type="Proteomes" id="UP000441797"/>
    </source>
</evidence>
<keyword evidence="3" id="KW-0560">Oxidoreductase</keyword>
<dbReference type="RefSeq" id="WP_105220068.1">
    <property type="nucleotide sequence ID" value="NZ_CAWNSU010000057.1"/>
</dbReference>
<dbReference type="NCBIfam" id="TIGR00715">
    <property type="entry name" value="precor6x_red"/>
    <property type="match status" value="1"/>
</dbReference>
<dbReference type="PROSITE" id="PS51014">
    <property type="entry name" value="COBK_CBIJ"/>
    <property type="match status" value="1"/>
</dbReference>
<dbReference type="AlphaFoldDB" id="A0A6N8FSU3"/>